<dbReference type="GO" id="GO:0006355">
    <property type="term" value="P:regulation of DNA-templated transcription"/>
    <property type="evidence" value="ECO:0007669"/>
    <property type="project" value="InterPro"/>
</dbReference>
<dbReference type="SUPFAM" id="SSF46894">
    <property type="entry name" value="C-terminal effector domain of the bipartite response regulators"/>
    <property type="match status" value="1"/>
</dbReference>
<dbReference type="RefSeq" id="WP_118926486.1">
    <property type="nucleotide sequence ID" value="NZ_QXGH01000021.1"/>
</dbReference>
<dbReference type="Pfam" id="PF00196">
    <property type="entry name" value="GerE"/>
    <property type="match status" value="1"/>
</dbReference>
<dbReference type="SUPFAM" id="SSF52540">
    <property type="entry name" value="P-loop containing nucleoside triphosphate hydrolases"/>
    <property type="match status" value="1"/>
</dbReference>
<dbReference type="GO" id="GO:0003677">
    <property type="term" value="F:DNA binding"/>
    <property type="evidence" value="ECO:0007669"/>
    <property type="project" value="InterPro"/>
</dbReference>
<reference evidence="2 3" key="1">
    <citation type="submission" date="2018-09" db="EMBL/GenBank/DDBJ databases">
        <title>Genome sequencing of Nocardioides immobilis CCTCC AB 2017083 for comparison to Nocardioides silvaticus.</title>
        <authorList>
            <person name="Li C."/>
            <person name="Wang G."/>
        </authorList>
    </citation>
    <scope>NUCLEOTIDE SEQUENCE [LARGE SCALE GENOMIC DNA]</scope>
    <source>
        <strain evidence="2 3">CCTCC AB 2017083</strain>
    </source>
</reference>
<sequence>MLVGRASLLSDLRARIDEGGAVVLTGDAGQGKTTVVEALTAEQDATAYVGGALSTLTWLPFLPLARAVGRPDLSGDLEQVAAVVAEIVGEGLLVVEDLHWSDDSTLAVLGRLAGTTTMLLTSRQQGLPEHLADHGIDEVPLPALGPGDAFEVVRSVRPDLDPAGVAAVVGRAEGNPLLLHELATGSTNLRTSVLARVARLSPTAVEWLERLALIQRPARQDYFPRPVLDELDAVQLVRRGPGEPPTVSIRHATIADILIGDLPPDRLRLRHLQLGTVIADPAEAAHHLEQAGELDRARDAALAAAENARGLIRAHLLAVAARCSTGPGTVQLRLDAADALQRAADPGAAEAVLEAVLDAVEDDDDATRARALMIRARTRWYLLDDDAARAAIEEALSCAERVGGALEAEVRVETARTLTFAGDAERAVAEAERALAATHDLGLRCARAHLALGTASYYVSSPRWEPEWTKAGELAVTEGDAETELIAGNNIAETYVADGQLSRALDLIDRMRDRARELEMLGWAEQFEVSRVNASAHTGEPRDIVAAATELLGRAMVPRSRDQVQQVLIYALIDLGQGHLASTSMAVGAQTEGVAQASYLLIQAEQALAEGRNADARRLADSALPGTASDEVPLTQRIRAWATWEAGEQWAVPEFRTREFTAGSLPEQQGVSLFDTDPAAAAARFEEAARLWSPYYVRAALLCRWAQGEALRRAGDEDRARDLLLALDAELEASGRKPLQQRVRRSLRLLGHRVAAPRTERGDLGLTGREREVVDLVAGGLTNAEIARRLGIGRPTVVRILSTAMTTLGVTTRGQAAAVVTAGREPAASQVVR</sequence>
<dbReference type="AlphaFoldDB" id="A0A417XZL1"/>
<gene>
    <name evidence="2" type="ORF">D0Z08_17195</name>
</gene>
<organism evidence="2 3">
    <name type="scientific">Nocardioides immobilis</name>
    <dbReference type="NCBI Taxonomy" id="2049295"/>
    <lineage>
        <taxon>Bacteria</taxon>
        <taxon>Bacillati</taxon>
        <taxon>Actinomycetota</taxon>
        <taxon>Actinomycetes</taxon>
        <taxon>Propionibacteriales</taxon>
        <taxon>Nocardioidaceae</taxon>
        <taxon>Nocardioides</taxon>
    </lineage>
</organism>
<comment type="caution">
    <text evidence="2">The sequence shown here is derived from an EMBL/GenBank/DDBJ whole genome shotgun (WGS) entry which is preliminary data.</text>
</comment>
<proteinExistence type="predicted"/>
<keyword evidence="3" id="KW-1185">Reference proteome</keyword>
<dbReference type="Proteomes" id="UP000283644">
    <property type="component" value="Unassembled WGS sequence"/>
</dbReference>
<name>A0A417XZL1_9ACTN</name>
<dbReference type="SMART" id="SM00421">
    <property type="entry name" value="HTH_LUXR"/>
    <property type="match status" value="1"/>
</dbReference>
<accession>A0A417XZL1</accession>
<dbReference type="InterPro" id="IPR036388">
    <property type="entry name" value="WH-like_DNA-bd_sf"/>
</dbReference>
<feature type="domain" description="HTH luxR-type" evidence="1">
    <location>
        <begin position="759"/>
        <end position="824"/>
    </location>
</feature>
<evidence type="ECO:0000313" key="2">
    <source>
        <dbReference type="EMBL" id="RHW25784.1"/>
    </source>
</evidence>
<dbReference type="OrthoDB" id="3202170at2"/>
<dbReference type="Gene3D" id="1.10.10.10">
    <property type="entry name" value="Winged helix-like DNA-binding domain superfamily/Winged helix DNA-binding domain"/>
    <property type="match status" value="1"/>
</dbReference>
<evidence type="ECO:0000259" key="1">
    <source>
        <dbReference type="PROSITE" id="PS50043"/>
    </source>
</evidence>
<dbReference type="InterPro" id="IPR000792">
    <property type="entry name" value="Tscrpt_reg_LuxR_C"/>
</dbReference>
<protein>
    <submittedName>
        <fullName evidence="2">Helix-turn-helix transcriptional regulator</fullName>
    </submittedName>
</protein>
<evidence type="ECO:0000313" key="3">
    <source>
        <dbReference type="Proteomes" id="UP000283644"/>
    </source>
</evidence>
<dbReference type="PROSITE" id="PS50043">
    <property type="entry name" value="HTH_LUXR_2"/>
    <property type="match status" value="1"/>
</dbReference>
<dbReference type="SUPFAM" id="SSF48452">
    <property type="entry name" value="TPR-like"/>
    <property type="match status" value="1"/>
</dbReference>
<dbReference type="InterPro" id="IPR016032">
    <property type="entry name" value="Sig_transdc_resp-reg_C-effctor"/>
</dbReference>
<dbReference type="InterPro" id="IPR011990">
    <property type="entry name" value="TPR-like_helical_dom_sf"/>
</dbReference>
<dbReference type="EMBL" id="QXGH01000021">
    <property type="protein sequence ID" value="RHW25784.1"/>
    <property type="molecule type" value="Genomic_DNA"/>
</dbReference>
<dbReference type="CDD" id="cd06170">
    <property type="entry name" value="LuxR_C_like"/>
    <property type="match status" value="1"/>
</dbReference>
<dbReference type="PRINTS" id="PR00038">
    <property type="entry name" value="HTHLUXR"/>
</dbReference>
<dbReference type="InterPro" id="IPR027417">
    <property type="entry name" value="P-loop_NTPase"/>
</dbReference>